<accession>A0ABS9KK85</accession>
<dbReference type="InterPro" id="IPR027417">
    <property type="entry name" value="P-loop_NTPase"/>
</dbReference>
<dbReference type="InterPro" id="IPR049052">
    <property type="entry name" value="nSTAND1"/>
</dbReference>
<name>A0ABS9KK85_9BACT</name>
<evidence type="ECO:0000259" key="1">
    <source>
        <dbReference type="Pfam" id="PF00656"/>
    </source>
</evidence>
<sequence length="1538" mass="174803">MPDQPVTDFDITDFFSASKAYFVAVNQYRSNLVSNLVSPQNDAEVLAKMLTAQHGFQVSPVEVPDKNTSLANPLINPGAAEVKDFFSNIKVGKRDRVIIYFAGHGIVSKNDDEPEGYLLAADADPMAPGSYIPMKELRSWLNQLPCEHLLLVLDCCYAGAFKWADRSRSLGAEVPKTIYYERFRQYAQYKAWQLITSSAHDQKSLDIYGLGKREGTADVADHSPFAALLLKALQSGEADLNYGSTGSDGIITASELGFYLKQQIIDELFAKDITGDKQQTPSLSVLTGDTKGEFLFISPYARKTTGGRIILNNRTNRNPYKGLYTYQVSDNKIFYGRDRVLKGWEEDKTWFDGLLKVVEKNPITIVTGPSGIGKSSLVKAGVLSLYKESAVKEMRPGKSPESLLNETLANNPQLQVLLIDQYEELVTVCESPEERKRFEDLLKKLSSKIKMIITVRSDLEFRFASMMEAGTRFPVPPFSREEIREIVTQPAAQEVLEFRSEEGNEEANERFINRIVDEAYLNPGSLPLLSLALSDLYDNREDQFLLETKYNDFGGVNGIIDKMATDQYNQCKTDTEKLYFRQLIFRMLSFESGQMAKRKVYLGDALMYGEGYGELEYTDPAKTASIRNIVERLKNAHLLRSGRELDNRLFIEPSHEALLNSWSLLQEWIKKRGTINEMAESARGQLHQAVAAISADYARELYKNKDYLWVTDPRLQVAEQEISNRLNHKEKRFVEDSQKLKSRQRRRRIRLFSGIGIVILGLGIWGWIMQLRASERARKSEALFLASESDKYGETEKLSMLRKAYDIYKDSSIERKLFDLLNTYDYYNPFAIASLTTKDSIYDFTYAGDRGELAIIGKEQNSNWNFLKDSVSDSGSNRLKTSFKVTADDQQNLFVHNNQSHHSLKISETTLHGSHVDTASDRLYLVVSDSISYAILNLDSSLTITSKKRLPGPHYYNNITYFEETGFFAIDSERVQTLFDYRGDVYQHLPEYMDVMGIHSFKGHIQKLIRYEELNEPVIGLAIDTQSTPKRWTDAMYGAEMPYTDVRTFMLEDSIALLYVNNAPTEGPGGQFTELYSCNFKSGKTRFLFRTDYVFNTLSISSDKRYALGTSETDSLFYIDLKNGNSTALFYPNLEDAQFDGSNDNYYVIAQSTVGYTVALFDSTQTEMTRFSHSSRPVKIEISPDDKFITVLYPGDGLLVWEINPPFTARPWQETLNSETSFSVFDVNNLLVSDPGSFIHIEAASMVGSDISDVYFLGDRAYYKNDNTFTFDRKYFQLPGRDSALEYITWYDSTRRNPLRLIDVTNGAEEKLETDQQKQWALNALTGDHLQLVLENNQVYYTGKNGKKILIDKFDEILYYWNAAYFMRDSSLVHKYSYQDTAVTIFRKGNDPQKPGKPVPSPIDAVNLASADALMKFVKDSTKGDQLAEQIRKLTGVDLKKDSVQEISIKGYRFHFSENGLIIVGTSQIAYFIDQANPLRHDVLPGKGIISAALYKHGNAAILVNRQGVVYRKKTRRYLDWFLQHGYTVPAKTDLAVR</sequence>
<comment type="caution">
    <text evidence="3">The sequence shown here is derived from an EMBL/GenBank/DDBJ whole genome shotgun (WGS) entry which is preliminary data.</text>
</comment>
<proteinExistence type="predicted"/>
<dbReference type="InterPro" id="IPR029030">
    <property type="entry name" value="Caspase-like_dom_sf"/>
</dbReference>
<reference evidence="3" key="1">
    <citation type="submission" date="2022-01" db="EMBL/GenBank/DDBJ databases">
        <authorList>
            <person name="Jo J.-H."/>
            <person name="Im W.-T."/>
        </authorList>
    </citation>
    <scope>NUCLEOTIDE SEQUENCE</scope>
    <source>
        <strain evidence="3">NA20</strain>
    </source>
</reference>
<feature type="domain" description="Peptidase C14 caspase" evidence="1">
    <location>
        <begin position="19"/>
        <end position="240"/>
    </location>
</feature>
<keyword evidence="4" id="KW-1185">Reference proteome</keyword>
<dbReference type="EMBL" id="JAKLTR010000001">
    <property type="protein sequence ID" value="MCG2612729.1"/>
    <property type="molecule type" value="Genomic_DNA"/>
</dbReference>
<evidence type="ECO:0000313" key="3">
    <source>
        <dbReference type="EMBL" id="MCG2612729.1"/>
    </source>
</evidence>
<dbReference type="InterPro" id="IPR011600">
    <property type="entry name" value="Pept_C14_caspase"/>
</dbReference>
<dbReference type="Pfam" id="PF00656">
    <property type="entry name" value="Peptidase_C14"/>
    <property type="match status" value="1"/>
</dbReference>
<dbReference type="SUPFAM" id="SSF52540">
    <property type="entry name" value="P-loop containing nucleoside triphosphate hydrolases"/>
    <property type="match status" value="1"/>
</dbReference>
<gene>
    <name evidence="3" type="ORF">LZZ85_00495</name>
</gene>
<dbReference type="SUPFAM" id="SSF82171">
    <property type="entry name" value="DPP6 N-terminal domain-like"/>
    <property type="match status" value="1"/>
</dbReference>
<dbReference type="Pfam" id="PF20703">
    <property type="entry name" value="nSTAND1"/>
    <property type="match status" value="1"/>
</dbReference>
<organism evidence="3 4">
    <name type="scientific">Terrimonas ginsenosidimutans</name>
    <dbReference type="NCBI Taxonomy" id="2908004"/>
    <lineage>
        <taxon>Bacteria</taxon>
        <taxon>Pseudomonadati</taxon>
        <taxon>Bacteroidota</taxon>
        <taxon>Chitinophagia</taxon>
        <taxon>Chitinophagales</taxon>
        <taxon>Chitinophagaceae</taxon>
        <taxon>Terrimonas</taxon>
    </lineage>
</organism>
<evidence type="ECO:0000313" key="4">
    <source>
        <dbReference type="Proteomes" id="UP001165367"/>
    </source>
</evidence>
<feature type="domain" description="Novel STAND NTPase 1" evidence="2">
    <location>
        <begin position="319"/>
        <end position="677"/>
    </location>
</feature>
<protein>
    <submittedName>
        <fullName evidence="3">Caspase family protein</fullName>
    </submittedName>
</protein>
<dbReference type="Gene3D" id="3.40.50.1460">
    <property type="match status" value="1"/>
</dbReference>
<dbReference type="CDD" id="cd00267">
    <property type="entry name" value="ABC_ATPase"/>
    <property type="match status" value="1"/>
</dbReference>
<dbReference type="SUPFAM" id="SSF52129">
    <property type="entry name" value="Caspase-like"/>
    <property type="match status" value="1"/>
</dbReference>
<dbReference type="Proteomes" id="UP001165367">
    <property type="component" value="Unassembled WGS sequence"/>
</dbReference>
<evidence type="ECO:0000259" key="2">
    <source>
        <dbReference type="Pfam" id="PF20703"/>
    </source>
</evidence>
<dbReference type="RefSeq" id="WP_237867958.1">
    <property type="nucleotide sequence ID" value="NZ_JAKLTR010000001.1"/>
</dbReference>